<gene>
    <name evidence="1" type="ORF">I7I52_00073</name>
</gene>
<reference evidence="1 2" key="1">
    <citation type="submission" date="2021-01" db="EMBL/GenBank/DDBJ databases">
        <title>Chromosome-level genome assembly of a human fungal pathogen reveals clustering of transcriptionally co-regulated genes.</title>
        <authorList>
            <person name="Voorhies M."/>
            <person name="Cohen S."/>
            <person name="Shea T.P."/>
            <person name="Petrus S."/>
            <person name="Munoz J.F."/>
            <person name="Poplawski S."/>
            <person name="Goldman W.E."/>
            <person name="Michael T."/>
            <person name="Cuomo C.A."/>
            <person name="Sil A."/>
            <person name="Beyhan S."/>
        </authorList>
    </citation>
    <scope>NUCLEOTIDE SEQUENCE [LARGE SCALE GENOMIC DNA]</scope>
    <source>
        <strain evidence="1 2">G184AR</strain>
    </source>
</reference>
<evidence type="ECO:0000313" key="1">
    <source>
        <dbReference type="EMBL" id="KAG5302431.1"/>
    </source>
</evidence>
<evidence type="ECO:0000313" key="2">
    <source>
        <dbReference type="Proteomes" id="UP000670092"/>
    </source>
</evidence>
<protein>
    <submittedName>
        <fullName evidence="1">Uncharacterized protein</fullName>
    </submittedName>
</protein>
<dbReference type="AlphaFoldDB" id="A0A8H8D5G8"/>
<dbReference type="EMBL" id="JAEVHI010000001">
    <property type="protein sequence ID" value="KAG5302431.1"/>
    <property type="molecule type" value="Genomic_DNA"/>
</dbReference>
<accession>A0A8H8D5G8</accession>
<name>A0A8H8D5G8_AJECA</name>
<organism evidence="1 2">
    <name type="scientific">Ajellomyces capsulatus</name>
    <name type="common">Darling's disease fungus</name>
    <name type="synonym">Histoplasma capsulatum</name>
    <dbReference type="NCBI Taxonomy" id="5037"/>
    <lineage>
        <taxon>Eukaryota</taxon>
        <taxon>Fungi</taxon>
        <taxon>Dikarya</taxon>
        <taxon>Ascomycota</taxon>
        <taxon>Pezizomycotina</taxon>
        <taxon>Eurotiomycetes</taxon>
        <taxon>Eurotiomycetidae</taxon>
        <taxon>Onygenales</taxon>
        <taxon>Ajellomycetaceae</taxon>
        <taxon>Histoplasma</taxon>
    </lineage>
</organism>
<dbReference type="Proteomes" id="UP000670092">
    <property type="component" value="Unassembled WGS sequence"/>
</dbReference>
<comment type="caution">
    <text evidence="1">The sequence shown here is derived from an EMBL/GenBank/DDBJ whole genome shotgun (WGS) entry which is preliminary data.</text>
</comment>
<sequence length="59" mass="6870">MIHVWLSTRSTYSQHTCTNISCSVISSLIDFFFCVLELVETIVLDFESLVWWFSFGSRS</sequence>
<proteinExistence type="predicted"/>
<dbReference type="VEuPathDB" id="FungiDB:I7I52_00073"/>